<dbReference type="EMBL" id="MU001642">
    <property type="protein sequence ID" value="KAF2479186.1"/>
    <property type="molecule type" value="Genomic_DNA"/>
</dbReference>
<dbReference type="GO" id="GO:0008270">
    <property type="term" value="F:zinc ion binding"/>
    <property type="evidence" value="ECO:0007669"/>
    <property type="project" value="InterPro"/>
</dbReference>
<dbReference type="RefSeq" id="XP_033585756.1">
    <property type="nucleotide sequence ID" value="XM_033738461.1"/>
</dbReference>
<dbReference type="PANTHER" id="PTHR35392:SF5">
    <property type="entry name" value="ZN(2)-C6 FUNGAL-TYPE DOMAIN-CONTAINING PROTEIN"/>
    <property type="match status" value="1"/>
</dbReference>
<name>A0A6A6PHC8_9PEZI</name>
<dbReference type="GO" id="GO:0000981">
    <property type="term" value="F:DNA-binding transcription factor activity, RNA polymerase II-specific"/>
    <property type="evidence" value="ECO:0007669"/>
    <property type="project" value="InterPro"/>
</dbReference>
<gene>
    <name evidence="3" type="ORF">BDY17DRAFT_51410</name>
</gene>
<evidence type="ECO:0000313" key="4">
    <source>
        <dbReference type="Proteomes" id="UP000799767"/>
    </source>
</evidence>
<organism evidence="3 4">
    <name type="scientific">Neohortaea acidophila</name>
    <dbReference type="NCBI Taxonomy" id="245834"/>
    <lineage>
        <taxon>Eukaryota</taxon>
        <taxon>Fungi</taxon>
        <taxon>Dikarya</taxon>
        <taxon>Ascomycota</taxon>
        <taxon>Pezizomycotina</taxon>
        <taxon>Dothideomycetes</taxon>
        <taxon>Dothideomycetidae</taxon>
        <taxon>Mycosphaerellales</taxon>
        <taxon>Teratosphaeriaceae</taxon>
        <taxon>Neohortaea</taxon>
    </lineage>
</organism>
<evidence type="ECO:0000256" key="1">
    <source>
        <dbReference type="ARBA" id="ARBA00023242"/>
    </source>
</evidence>
<feature type="region of interest" description="Disordered" evidence="2">
    <location>
        <begin position="298"/>
        <end position="342"/>
    </location>
</feature>
<dbReference type="GeneID" id="54479463"/>
<dbReference type="OrthoDB" id="5420905at2759"/>
<evidence type="ECO:0000256" key="2">
    <source>
        <dbReference type="SAM" id="MobiDB-lite"/>
    </source>
</evidence>
<accession>A0A6A6PHC8</accession>
<dbReference type="Proteomes" id="UP000799767">
    <property type="component" value="Unassembled WGS sequence"/>
</dbReference>
<feature type="region of interest" description="Disordered" evidence="2">
    <location>
        <begin position="1"/>
        <end position="49"/>
    </location>
</feature>
<feature type="region of interest" description="Disordered" evidence="2">
    <location>
        <begin position="392"/>
        <end position="462"/>
    </location>
</feature>
<dbReference type="PANTHER" id="PTHR35392">
    <property type="entry name" value="ZN(II)2CYS6 TRANSCRIPTION FACTOR (EUROFUNG)-RELATED-RELATED"/>
    <property type="match status" value="1"/>
</dbReference>
<feature type="compositionally biased region" description="Basic and acidic residues" evidence="2">
    <location>
        <begin position="438"/>
        <end position="447"/>
    </location>
</feature>
<feature type="region of interest" description="Disordered" evidence="2">
    <location>
        <begin position="134"/>
        <end position="162"/>
    </location>
</feature>
<keyword evidence="1" id="KW-0539">Nucleus</keyword>
<protein>
    <recommendedName>
        <fullName evidence="5">Zn(2)-C6 fungal-type domain-containing protein</fullName>
    </recommendedName>
</protein>
<feature type="compositionally biased region" description="Low complexity" evidence="2">
    <location>
        <begin position="31"/>
        <end position="49"/>
    </location>
</feature>
<keyword evidence="4" id="KW-1185">Reference proteome</keyword>
<evidence type="ECO:0000313" key="3">
    <source>
        <dbReference type="EMBL" id="KAF2479186.1"/>
    </source>
</evidence>
<proteinExistence type="predicted"/>
<evidence type="ECO:0008006" key="5">
    <source>
        <dbReference type="Google" id="ProtNLM"/>
    </source>
</evidence>
<feature type="region of interest" description="Disordered" evidence="2">
    <location>
        <begin position="73"/>
        <end position="105"/>
    </location>
</feature>
<feature type="compositionally biased region" description="Polar residues" evidence="2">
    <location>
        <begin position="93"/>
        <end position="105"/>
    </location>
</feature>
<reference evidence="3" key="1">
    <citation type="journal article" date="2020" name="Stud. Mycol.">
        <title>101 Dothideomycetes genomes: a test case for predicting lifestyles and emergence of pathogens.</title>
        <authorList>
            <person name="Haridas S."/>
            <person name="Albert R."/>
            <person name="Binder M."/>
            <person name="Bloem J."/>
            <person name="Labutti K."/>
            <person name="Salamov A."/>
            <person name="Andreopoulos B."/>
            <person name="Baker S."/>
            <person name="Barry K."/>
            <person name="Bills G."/>
            <person name="Bluhm B."/>
            <person name="Cannon C."/>
            <person name="Castanera R."/>
            <person name="Culley D."/>
            <person name="Daum C."/>
            <person name="Ezra D."/>
            <person name="Gonzalez J."/>
            <person name="Henrissat B."/>
            <person name="Kuo A."/>
            <person name="Liang C."/>
            <person name="Lipzen A."/>
            <person name="Lutzoni F."/>
            <person name="Magnuson J."/>
            <person name="Mondo S."/>
            <person name="Nolan M."/>
            <person name="Ohm R."/>
            <person name="Pangilinan J."/>
            <person name="Park H.-J."/>
            <person name="Ramirez L."/>
            <person name="Alfaro M."/>
            <person name="Sun H."/>
            <person name="Tritt A."/>
            <person name="Yoshinaga Y."/>
            <person name="Zwiers L.-H."/>
            <person name="Turgeon B."/>
            <person name="Goodwin S."/>
            <person name="Spatafora J."/>
            <person name="Crous P."/>
            <person name="Grigoriev I."/>
        </authorList>
    </citation>
    <scope>NUCLEOTIDE SEQUENCE</scope>
    <source>
        <strain evidence="3">CBS 113389</strain>
    </source>
</reference>
<dbReference type="InterPro" id="IPR001138">
    <property type="entry name" value="Zn2Cys6_DnaBD"/>
</dbReference>
<feature type="region of interest" description="Disordered" evidence="2">
    <location>
        <begin position="365"/>
        <end position="384"/>
    </location>
</feature>
<dbReference type="InterPro" id="IPR052973">
    <property type="entry name" value="Fungal_sec-metab_reg_TF"/>
</dbReference>
<sequence length="862" mass="97116">MDHLEYNAHDAGGGGYVDVGNAFDSSDPRAQSHPTFHSSSSSSQQHPTWSALGFESMDREERMYHPLQHQPLQRFMPSGSSQQGMAQEEDYSSRPSSNHSDQSFNLHPSGFDVEYASMLPHGWSYQFAHASQQHTLDQHHQHHHQCQPHAHQHDLQQPQSRSELSLQQHIQLSLMPFDTAAFGGPLHGSPVNYMPTTTANHYAVTTGMDTASFMPMAGPIETMASLGFPLNDYQTSVPFPAALNNAALQQHALNQHPSDHAPASVAGSSPSNTLYEIQSVSDHEWSLVNYNASRNSLDSVGTVSNPSQNLHIRTNSDSSDFSDDPHSNDLSGSYEDIPPWPLHSPHDFHSADYFDAQYIPQPAHDVTASHHHRQQSQSSSLAVVPPTVCTTAYRSAPSSSSSSTSPTSSGPTSPPLRRRRALTDASKTTKPVIKKPLSRRDTTAEKKIGRRRGPLRPEQRQQAHEIRKMRACIRCKFLKKTCDTGEPCAGCRPSHARLWQVPCTRMDIKDIAFFMKDWTADFERHITLGFSISNVKGFGKPCRTLYITHGYGHYFPINVRDVFVTDDKCFEVDWVESIHDTPRAFEVTTAMLTATEEGIDMNKLSEYLDRHLDQGFEDFVDGHFEGTPFLTEILKTAFRFYEKEKNVAVRKALRLFLAYNLTQQVTMVEGLSDEEEFRGRIEVEGSRYHGKIVAPVMLNFQIKAALGALWRELHKDMLEELSALYSSVYSGDKLKNWPTIFMLAAILLALWEEMQFDCHYRIPDEKVVDKFCDEMETTPVGVIVGLFQAISTKLPGLQEWDTRKHHHLLGSNPAVCDALTEVKGHVNKYETYLKERSNAKFDRDDFDCLSNKFLSKLVIRAN</sequence>
<feature type="compositionally biased region" description="Low complexity" evidence="2">
    <location>
        <begin position="392"/>
        <end position="411"/>
    </location>
</feature>
<dbReference type="AlphaFoldDB" id="A0A6A6PHC8"/>
<feature type="compositionally biased region" description="Polar residues" evidence="2">
    <location>
        <begin position="298"/>
        <end position="315"/>
    </location>
</feature>
<dbReference type="CDD" id="cd00067">
    <property type="entry name" value="GAL4"/>
    <property type="match status" value="1"/>
</dbReference>